<feature type="domain" description="Adaptive response protein AidB N-terminal" evidence="9">
    <location>
        <begin position="17"/>
        <end position="169"/>
    </location>
</feature>
<comment type="similarity">
    <text evidence="2 5">Belongs to the acyl-CoA dehydrogenase family.</text>
</comment>
<evidence type="ECO:0000256" key="5">
    <source>
        <dbReference type="RuleBase" id="RU362125"/>
    </source>
</evidence>
<feature type="domain" description="Acyl-CoA oxidase/dehydrogenase middle" evidence="8">
    <location>
        <begin position="183"/>
        <end position="274"/>
    </location>
</feature>
<evidence type="ECO:0000256" key="2">
    <source>
        <dbReference type="ARBA" id="ARBA00009347"/>
    </source>
</evidence>
<reference evidence="10 11" key="1">
    <citation type="submission" date="2018-07" db="EMBL/GenBank/DDBJ databases">
        <title>Rhodosalinus sp. strain E84T genomic sequence and assembly.</title>
        <authorList>
            <person name="Liu Z.-W."/>
            <person name="Lu D.-C."/>
        </authorList>
    </citation>
    <scope>NUCLEOTIDE SEQUENCE [LARGE SCALE GENOMIC DNA]</scope>
    <source>
        <strain evidence="10 11">E84</strain>
    </source>
</reference>
<dbReference type="InterPro" id="IPR006089">
    <property type="entry name" value="Acyl-CoA_DH_CS"/>
</dbReference>
<accession>A0A365UDQ5</accession>
<dbReference type="Gene3D" id="2.40.110.20">
    <property type="match status" value="1"/>
</dbReference>
<feature type="region of interest" description="Disordered" evidence="6">
    <location>
        <begin position="1"/>
        <end position="23"/>
    </location>
</feature>
<dbReference type="InterPro" id="IPR006091">
    <property type="entry name" value="Acyl-CoA_Oxase/DH_mid-dom"/>
</dbReference>
<dbReference type="SUPFAM" id="SSF47203">
    <property type="entry name" value="Acyl-CoA dehydrogenase C-terminal domain-like"/>
    <property type="match status" value="1"/>
</dbReference>
<evidence type="ECO:0000256" key="6">
    <source>
        <dbReference type="SAM" id="MobiDB-lite"/>
    </source>
</evidence>
<sequence length="541" mass="57845">MTQLPPAERLATHTVENQPGLMPPPDLWAGDAPLRAGVAAQGGDAQALAAAAARFGSAEARAEGEEARRDAPRLVLFDRGGRRLDEVRFAPGYHSLMQAGAEAGYAAVAWEGRPGGHVTHAAMVYSLSQVEPGVCCPLTMTYAGVPAMEADPELAETWIPKLTARAYDPAIAPIHEKRAATLGMAMTEKQGGSDVRANTTRADPDGDLWRLTGHKWFCSAPMSDGFLTLAQTEAGLTCFLVPRWLEGARNAIRLQRLKDKLGNRANASSEIEFQGALAHRLGEDGQGVRTIIRMVHHTRLDTAMAPAGLMRAALVEALWWVEGRRAFQKRLIDQPLMRAVLADLALDWEGALAAGLRAARAFDGGDEGERALARIAVALAKYVSNKRAVPVIGEAMEVLGGMGYVEDTPLPMLYREAPLNGIWEGSGNVICLDILRTLAREPRAGEALAAELDAAKGAERAYDAALETHRMRWPGLPAESEARWFAESLGQLFAASVLIRTAPDAVAAGYARTRLGAPRGLMPGAVSGLDEGAILDRLAQG</sequence>
<evidence type="ECO:0000259" key="9">
    <source>
        <dbReference type="Pfam" id="PF18158"/>
    </source>
</evidence>
<dbReference type="Gene3D" id="1.20.140.10">
    <property type="entry name" value="Butyryl-CoA Dehydrogenase, subunit A, domain 3"/>
    <property type="match status" value="1"/>
</dbReference>
<gene>
    <name evidence="10" type="ORF">DRV85_01760</name>
</gene>
<dbReference type="InterPro" id="IPR009075">
    <property type="entry name" value="AcylCo_DH/oxidase_C"/>
</dbReference>
<dbReference type="InterPro" id="IPR041504">
    <property type="entry name" value="AidB_N"/>
</dbReference>
<dbReference type="Gene3D" id="6.10.250.600">
    <property type="match status" value="1"/>
</dbReference>
<name>A0A365UDQ5_9RHOB</name>
<protein>
    <submittedName>
        <fullName evidence="10">DNA alkylation response protein</fullName>
    </submittedName>
</protein>
<proteinExistence type="inferred from homology"/>
<dbReference type="Pfam" id="PF18158">
    <property type="entry name" value="AidB_N"/>
    <property type="match status" value="1"/>
</dbReference>
<dbReference type="GO" id="GO:0003995">
    <property type="term" value="F:acyl-CoA dehydrogenase activity"/>
    <property type="evidence" value="ECO:0007669"/>
    <property type="project" value="InterPro"/>
</dbReference>
<dbReference type="InterPro" id="IPR052904">
    <property type="entry name" value="Acyl-CoA_dehydrogenase-like"/>
</dbReference>
<feature type="domain" description="Acyl-CoA dehydrogenase/oxidase C-terminal" evidence="7">
    <location>
        <begin position="285"/>
        <end position="438"/>
    </location>
</feature>
<dbReference type="PROSITE" id="PS00072">
    <property type="entry name" value="ACYL_COA_DH_1"/>
    <property type="match status" value="1"/>
</dbReference>
<dbReference type="EMBL" id="QNTQ01000001">
    <property type="protein sequence ID" value="RBI87669.1"/>
    <property type="molecule type" value="Genomic_DNA"/>
</dbReference>
<evidence type="ECO:0000256" key="1">
    <source>
        <dbReference type="ARBA" id="ARBA00001974"/>
    </source>
</evidence>
<keyword evidence="4 5" id="KW-0274">FAD</keyword>
<dbReference type="Pfam" id="PF02770">
    <property type="entry name" value="Acyl-CoA_dh_M"/>
    <property type="match status" value="1"/>
</dbReference>
<dbReference type="InterPro" id="IPR036250">
    <property type="entry name" value="AcylCo_DH-like_C"/>
</dbReference>
<dbReference type="PANTHER" id="PTHR42707">
    <property type="entry name" value="ACYL-COA DEHYDROGENASE"/>
    <property type="match status" value="1"/>
</dbReference>
<dbReference type="InterPro" id="IPR009100">
    <property type="entry name" value="AcylCoA_DH/oxidase_NM_dom_sf"/>
</dbReference>
<dbReference type="Proteomes" id="UP000253370">
    <property type="component" value="Unassembled WGS sequence"/>
</dbReference>
<evidence type="ECO:0000313" key="10">
    <source>
        <dbReference type="EMBL" id="RBI87669.1"/>
    </source>
</evidence>
<evidence type="ECO:0000256" key="3">
    <source>
        <dbReference type="ARBA" id="ARBA00022630"/>
    </source>
</evidence>
<comment type="caution">
    <text evidence="10">The sequence shown here is derived from an EMBL/GenBank/DDBJ whole genome shotgun (WGS) entry which is preliminary data.</text>
</comment>
<evidence type="ECO:0000259" key="8">
    <source>
        <dbReference type="Pfam" id="PF02770"/>
    </source>
</evidence>
<dbReference type="OrthoDB" id="9771038at2"/>
<evidence type="ECO:0000256" key="4">
    <source>
        <dbReference type="ARBA" id="ARBA00022827"/>
    </source>
</evidence>
<keyword evidence="3 5" id="KW-0285">Flavoprotein</keyword>
<dbReference type="SUPFAM" id="SSF56645">
    <property type="entry name" value="Acyl-CoA dehydrogenase NM domain-like"/>
    <property type="match status" value="1"/>
</dbReference>
<dbReference type="Pfam" id="PF00441">
    <property type="entry name" value="Acyl-CoA_dh_1"/>
    <property type="match status" value="1"/>
</dbReference>
<evidence type="ECO:0000313" key="11">
    <source>
        <dbReference type="Proteomes" id="UP000253370"/>
    </source>
</evidence>
<keyword evidence="11" id="KW-1185">Reference proteome</keyword>
<comment type="cofactor">
    <cofactor evidence="1 5">
        <name>FAD</name>
        <dbReference type="ChEBI" id="CHEBI:57692"/>
    </cofactor>
</comment>
<evidence type="ECO:0000259" key="7">
    <source>
        <dbReference type="Pfam" id="PF00441"/>
    </source>
</evidence>
<dbReference type="AlphaFoldDB" id="A0A365UDQ5"/>
<dbReference type="RefSeq" id="WP_113287692.1">
    <property type="nucleotide sequence ID" value="NZ_QNTQ01000001.1"/>
</dbReference>
<keyword evidence="5" id="KW-0560">Oxidoreductase</keyword>
<dbReference type="PANTHER" id="PTHR42707:SF3">
    <property type="entry name" value="ACYL-COA DEHYDROGENASE AIDB-RELATED"/>
    <property type="match status" value="1"/>
</dbReference>
<organism evidence="10 11">
    <name type="scientific">Rhodosalinus halophilus</name>
    <dbReference type="NCBI Taxonomy" id="2259333"/>
    <lineage>
        <taxon>Bacteria</taxon>
        <taxon>Pseudomonadati</taxon>
        <taxon>Pseudomonadota</taxon>
        <taxon>Alphaproteobacteria</taxon>
        <taxon>Rhodobacterales</taxon>
        <taxon>Paracoccaceae</taxon>
        <taxon>Rhodosalinus</taxon>
    </lineage>
</organism>